<evidence type="ECO:0000256" key="1">
    <source>
        <dbReference type="ARBA" id="ARBA00004251"/>
    </source>
</evidence>
<accession>A0A0C3X0Z0</accession>
<dbReference type="GO" id="GO:0007165">
    <property type="term" value="P:signal transduction"/>
    <property type="evidence" value="ECO:0000318"/>
    <property type="project" value="GO_Central"/>
</dbReference>
<dbReference type="PROSITE" id="PS50927">
    <property type="entry name" value="BULB_LECTIN"/>
    <property type="match status" value="1"/>
</dbReference>
<evidence type="ECO:0000256" key="12">
    <source>
        <dbReference type="ARBA" id="ARBA00048679"/>
    </source>
</evidence>
<feature type="chain" id="PRO_5014572869" description="Receptor-like serine/threonine-protein kinase" evidence="18">
    <location>
        <begin position="21"/>
        <end position="817"/>
    </location>
</feature>
<dbReference type="InterPro" id="IPR024171">
    <property type="entry name" value="SRK-like_kinase"/>
</dbReference>
<dbReference type="GO" id="GO:0004674">
    <property type="term" value="F:protein serine/threonine kinase activity"/>
    <property type="evidence" value="ECO:0000318"/>
    <property type="project" value="GO_Central"/>
</dbReference>
<dbReference type="InterPro" id="IPR000719">
    <property type="entry name" value="Prot_kinase_dom"/>
</dbReference>
<feature type="signal peptide" evidence="18">
    <location>
        <begin position="1"/>
        <end position="20"/>
    </location>
</feature>
<name>G7JF45_MEDTR</name>
<keyword evidence="6 13" id="KW-0547">Nucleotide-binding</keyword>
<evidence type="ECO:0000256" key="5">
    <source>
        <dbReference type="ARBA" id="ARBA00022729"/>
    </source>
</evidence>
<keyword evidence="14" id="KW-0245">EGF-like domain</keyword>
<dbReference type="PANTHER" id="PTHR27002">
    <property type="entry name" value="RECEPTOR-LIKE SERINE/THREONINE-PROTEIN KINASE SD1-8"/>
    <property type="match status" value="1"/>
</dbReference>
<feature type="domain" description="Apple" evidence="22">
    <location>
        <begin position="337"/>
        <end position="417"/>
    </location>
</feature>
<feature type="binding site" evidence="15">
    <location>
        <position position="527"/>
    </location>
    <ligand>
        <name>ATP</name>
        <dbReference type="ChEBI" id="CHEBI:30616"/>
    </ligand>
</feature>
<dbReference type="PROSITE" id="PS50948">
    <property type="entry name" value="PAN"/>
    <property type="match status" value="1"/>
</dbReference>
<accession>G7JF45</accession>
<evidence type="ECO:0000256" key="6">
    <source>
        <dbReference type="ARBA" id="ARBA00022741"/>
    </source>
</evidence>
<dbReference type="PANTHER" id="PTHR27002:SF646">
    <property type="entry name" value="NON-SPECIFIC SERINE_THREONINE PROTEIN KINASE"/>
    <property type="match status" value="1"/>
</dbReference>
<evidence type="ECO:0000256" key="10">
    <source>
        <dbReference type="ARBA" id="ARBA00023180"/>
    </source>
</evidence>
<dbReference type="SMART" id="SM00473">
    <property type="entry name" value="PAN_AP"/>
    <property type="match status" value="1"/>
</dbReference>
<dbReference type="PaxDb" id="3880-AES89911"/>
<dbReference type="EMBL" id="CM001220">
    <property type="protein sequence ID" value="AES89911.2"/>
    <property type="molecule type" value="Genomic_DNA"/>
</dbReference>
<dbReference type="EnsemblPlants" id="AES89911">
    <property type="protein sequence ID" value="AES89911"/>
    <property type="gene ID" value="MTR_4g081650"/>
</dbReference>
<dbReference type="eggNOG" id="ENOG502QTAM">
    <property type="taxonomic scope" value="Eukaryota"/>
</dbReference>
<dbReference type="Pfam" id="PF00954">
    <property type="entry name" value="S_locus_glycop"/>
    <property type="match status" value="1"/>
</dbReference>
<dbReference type="Proteomes" id="UP000002051">
    <property type="component" value="Chromosome 4"/>
</dbReference>
<evidence type="ECO:0000313" key="24">
    <source>
        <dbReference type="EnsemblPlants" id="AES89911"/>
    </source>
</evidence>
<dbReference type="InterPro" id="IPR017441">
    <property type="entry name" value="Protein_kinase_ATP_BS"/>
</dbReference>
<keyword evidence="17" id="KW-1133">Transmembrane helix</keyword>
<dbReference type="CDD" id="cd00028">
    <property type="entry name" value="B_lectin"/>
    <property type="match status" value="1"/>
</dbReference>
<feature type="domain" description="Bulb-type lectin" evidence="21">
    <location>
        <begin position="25"/>
        <end position="145"/>
    </location>
</feature>
<dbReference type="Pfam" id="PF01453">
    <property type="entry name" value="B_lectin"/>
    <property type="match status" value="1"/>
</dbReference>
<reference evidence="24" key="3">
    <citation type="submission" date="2015-04" db="UniProtKB">
        <authorList>
            <consortium name="EnsemblPlants"/>
        </authorList>
    </citation>
    <scope>IDENTIFICATION</scope>
    <source>
        <strain evidence="24">cv. Jemalong A17</strain>
    </source>
</reference>
<dbReference type="SUPFAM" id="SSF56112">
    <property type="entry name" value="Protein kinase-like (PK-like)"/>
    <property type="match status" value="1"/>
</dbReference>
<evidence type="ECO:0000313" key="23">
    <source>
        <dbReference type="EMBL" id="AES89911.2"/>
    </source>
</evidence>
<dbReference type="HOGENOM" id="CLU_000288_116_5_1"/>
<dbReference type="Pfam" id="PF08276">
    <property type="entry name" value="PAN_2"/>
    <property type="match status" value="1"/>
</dbReference>
<keyword evidence="25" id="KW-1185">Reference proteome</keyword>
<keyword evidence="3 13" id="KW-0723">Serine/threonine-protein kinase</keyword>
<dbReference type="FunFam" id="3.30.200.20:FF:000195">
    <property type="entry name" value="G-type lectin S-receptor-like serine/threonine-protein kinase"/>
    <property type="match status" value="1"/>
</dbReference>
<evidence type="ECO:0000256" key="16">
    <source>
        <dbReference type="SAM" id="MobiDB-lite"/>
    </source>
</evidence>
<evidence type="ECO:0000256" key="11">
    <source>
        <dbReference type="ARBA" id="ARBA00047899"/>
    </source>
</evidence>
<evidence type="ECO:0000259" key="19">
    <source>
        <dbReference type="PROSITE" id="PS50011"/>
    </source>
</evidence>
<dbReference type="PROSITE" id="PS00107">
    <property type="entry name" value="PROTEIN_KINASE_ATP"/>
    <property type="match status" value="1"/>
</dbReference>
<evidence type="ECO:0000259" key="21">
    <source>
        <dbReference type="PROSITE" id="PS50927"/>
    </source>
</evidence>
<keyword evidence="17" id="KW-0472">Membrane</keyword>
<dbReference type="PROSITE" id="PS50011">
    <property type="entry name" value="PROTEIN_KINASE_DOM"/>
    <property type="match status" value="1"/>
</dbReference>
<comment type="catalytic activity">
    <reaction evidence="12 13">
        <text>L-seryl-[protein] + ATP = O-phospho-L-seryl-[protein] + ADP + H(+)</text>
        <dbReference type="Rhea" id="RHEA:17989"/>
        <dbReference type="Rhea" id="RHEA-COMP:9863"/>
        <dbReference type="Rhea" id="RHEA-COMP:11604"/>
        <dbReference type="ChEBI" id="CHEBI:15378"/>
        <dbReference type="ChEBI" id="CHEBI:29999"/>
        <dbReference type="ChEBI" id="CHEBI:30616"/>
        <dbReference type="ChEBI" id="CHEBI:83421"/>
        <dbReference type="ChEBI" id="CHEBI:456216"/>
        <dbReference type="EC" id="2.7.11.1"/>
    </reaction>
</comment>
<keyword evidence="10" id="KW-0325">Glycoprotein</keyword>
<dbReference type="OrthoDB" id="785331at2759"/>
<dbReference type="AlphaFoldDB" id="G7JF45"/>
<keyword evidence="9" id="KW-1015">Disulfide bond</keyword>
<dbReference type="GO" id="GO:0006955">
    <property type="term" value="P:immune response"/>
    <property type="evidence" value="ECO:0000318"/>
    <property type="project" value="GO_Central"/>
</dbReference>
<dbReference type="Gene3D" id="3.30.200.20">
    <property type="entry name" value="Phosphorylase Kinase, domain 1"/>
    <property type="match status" value="1"/>
</dbReference>
<dbReference type="InterPro" id="IPR003609">
    <property type="entry name" value="Pan_app"/>
</dbReference>
<dbReference type="Gene3D" id="1.10.510.10">
    <property type="entry name" value="Transferase(Phosphotransferase) domain 1"/>
    <property type="match status" value="1"/>
</dbReference>
<dbReference type="FunFam" id="2.90.10.10:FF:000001">
    <property type="entry name" value="G-type lectin S-receptor-like serine/threonine-protein kinase"/>
    <property type="match status" value="1"/>
</dbReference>
<evidence type="ECO:0000256" key="4">
    <source>
        <dbReference type="ARBA" id="ARBA00022679"/>
    </source>
</evidence>
<comment type="similarity">
    <text evidence="13">Belongs to the protein kinase superfamily. Ser/Thr protein kinase family.</text>
</comment>
<evidence type="ECO:0000259" key="20">
    <source>
        <dbReference type="PROSITE" id="PS50026"/>
    </source>
</evidence>
<dbReference type="CDD" id="cd14066">
    <property type="entry name" value="STKc_IRAK"/>
    <property type="match status" value="1"/>
</dbReference>
<dbReference type="GO" id="GO:0048544">
    <property type="term" value="P:recognition of pollen"/>
    <property type="evidence" value="ECO:0007669"/>
    <property type="project" value="InterPro"/>
</dbReference>
<evidence type="ECO:0000256" key="15">
    <source>
        <dbReference type="PROSITE-ProRule" id="PRU10141"/>
    </source>
</evidence>
<gene>
    <name evidence="24" type="primary">11439851</name>
    <name evidence="23" type="ordered locus">MTR_4g081650</name>
</gene>
<keyword evidence="7 13" id="KW-0418">Kinase</keyword>
<proteinExistence type="inferred from homology"/>
<organism evidence="23 25">
    <name type="scientific">Medicago truncatula</name>
    <name type="common">Barrel medic</name>
    <name type="synonym">Medicago tribuloides</name>
    <dbReference type="NCBI Taxonomy" id="3880"/>
    <lineage>
        <taxon>Eukaryota</taxon>
        <taxon>Viridiplantae</taxon>
        <taxon>Streptophyta</taxon>
        <taxon>Embryophyta</taxon>
        <taxon>Tracheophyta</taxon>
        <taxon>Spermatophyta</taxon>
        <taxon>Magnoliopsida</taxon>
        <taxon>eudicotyledons</taxon>
        <taxon>Gunneridae</taxon>
        <taxon>Pentapetalae</taxon>
        <taxon>rosids</taxon>
        <taxon>fabids</taxon>
        <taxon>Fabales</taxon>
        <taxon>Fabaceae</taxon>
        <taxon>Papilionoideae</taxon>
        <taxon>50 kb inversion clade</taxon>
        <taxon>NPAAA clade</taxon>
        <taxon>Hologalegina</taxon>
        <taxon>IRL clade</taxon>
        <taxon>Trifolieae</taxon>
        <taxon>Medicago</taxon>
    </lineage>
</organism>
<dbReference type="EC" id="2.7.11.1" evidence="13"/>
<dbReference type="InterPro" id="IPR000858">
    <property type="entry name" value="S_locus_glycoprot_dom"/>
</dbReference>
<evidence type="ECO:0000256" key="17">
    <source>
        <dbReference type="SAM" id="Phobius"/>
    </source>
</evidence>
<dbReference type="PROSITE" id="PS50026">
    <property type="entry name" value="EGF_3"/>
    <property type="match status" value="1"/>
</dbReference>
<feature type="domain" description="Protein kinase" evidence="19">
    <location>
        <begin position="499"/>
        <end position="775"/>
    </location>
</feature>
<protein>
    <recommendedName>
        <fullName evidence="13">Receptor-like serine/threonine-protein kinase</fullName>
        <ecNumber evidence="13">2.7.11.1</ecNumber>
    </recommendedName>
</protein>
<evidence type="ECO:0000259" key="22">
    <source>
        <dbReference type="PROSITE" id="PS50948"/>
    </source>
</evidence>
<dbReference type="Pfam" id="PF07714">
    <property type="entry name" value="PK_Tyr_Ser-Thr"/>
    <property type="match status" value="1"/>
</dbReference>
<evidence type="ECO:0000256" key="3">
    <source>
        <dbReference type="ARBA" id="ARBA00022527"/>
    </source>
</evidence>
<keyword evidence="5 18" id="KW-0732">Signal</keyword>
<feature type="domain" description="EGF-like" evidence="20">
    <location>
        <begin position="282"/>
        <end position="318"/>
    </location>
</feature>
<comment type="catalytic activity">
    <reaction evidence="11 13">
        <text>L-threonyl-[protein] + ATP = O-phospho-L-threonyl-[protein] + ADP + H(+)</text>
        <dbReference type="Rhea" id="RHEA:46608"/>
        <dbReference type="Rhea" id="RHEA-COMP:11060"/>
        <dbReference type="Rhea" id="RHEA-COMP:11605"/>
        <dbReference type="ChEBI" id="CHEBI:15378"/>
        <dbReference type="ChEBI" id="CHEBI:30013"/>
        <dbReference type="ChEBI" id="CHEBI:30616"/>
        <dbReference type="ChEBI" id="CHEBI:61977"/>
        <dbReference type="ChEBI" id="CHEBI:456216"/>
        <dbReference type="EC" id="2.7.11.1"/>
    </reaction>
</comment>
<dbReference type="SUPFAM" id="SSF51110">
    <property type="entry name" value="alpha-D-mannose-specific plant lectins"/>
    <property type="match status" value="1"/>
</dbReference>
<dbReference type="KEGG" id="mtr:25492954"/>
<feature type="compositionally biased region" description="Polar residues" evidence="16">
    <location>
        <begin position="806"/>
        <end position="817"/>
    </location>
</feature>
<dbReference type="InterPro" id="IPR001245">
    <property type="entry name" value="Ser-Thr/Tyr_kinase_cat_dom"/>
</dbReference>
<evidence type="ECO:0000256" key="8">
    <source>
        <dbReference type="ARBA" id="ARBA00022840"/>
    </source>
</evidence>
<comment type="subcellular location">
    <subcellularLocation>
        <location evidence="1">Cell membrane</location>
        <topology evidence="1">Single-pass type I membrane protein</topology>
    </subcellularLocation>
</comment>
<dbReference type="InterPro" id="IPR001480">
    <property type="entry name" value="Bulb-type_lectin_dom"/>
</dbReference>
<keyword evidence="8 13" id="KW-0067">ATP-binding</keyword>
<dbReference type="InterPro" id="IPR011009">
    <property type="entry name" value="Kinase-like_dom_sf"/>
</dbReference>
<evidence type="ECO:0000256" key="2">
    <source>
        <dbReference type="ARBA" id="ARBA00022475"/>
    </source>
</evidence>
<dbReference type="SMART" id="SM00220">
    <property type="entry name" value="S_TKc"/>
    <property type="match status" value="1"/>
</dbReference>
<dbReference type="PROSITE" id="PS00108">
    <property type="entry name" value="PROTEIN_KINASE_ST"/>
    <property type="match status" value="1"/>
</dbReference>
<keyword evidence="4 13" id="KW-0808">Transferase</keyword>
<keyword evidence="2" id="KW-1003">Cell membrane</keyword>
<dbReference type="PIRSF" id="PIRSF000641">
    <property type="entry name" value="SRK"/>
    <property type="match status" value="1"/>
</dbReference>
<dbReference type="InterPro" id="IPR000742">
    <property type="entry name" value="EGF"/>
</dbReference>
<evidence type="ECO:0000256" key="9">
    <source>
        <dbReference type="ARBA" id="ARBA00023157"/>
    </source>
</evidence>
<dbReference type="Gene3D" id="2.90.10.10">
    <property type="entry name" value="Bulb-type lectin domain"/>
    <property type="match status" value="1"/>
</dbReference>
<evidence type="ECO:0000313" key="25">
    <source>
        <dbReference type="Proteomes" id="UP000002051"/>
    </source>
</evidence>
<evidence type="ECO:0000256" key="14">
    <source>
        <dbReference type="PROSITE-ProRule" id="PRU00076"/>
    </source>
</evidence>
<reference evidence="23 25" key="2">
    <citation type="journal article" date="2014" name="BMC Genomics">
        <title>An improved genome release (version Mt4.0) for the model legume Medicago truncatula.</title>
        <authorList>
            <person name="Tang H."/>
            <person name="Krishnakumar V."/>
            <person name="Bidwell S."/>
            <person name="Rosen B."/>
            <person name="Chan A."/>
            <person name="Zhou S."/>
            <person name="Gentzbittel L."/>
            <person name="Childs K.L."/>
            <person name="Yandell M."/>
            <person name="Gundlach H."/>
            <person name="Mayer K.F."/>
            <person name="Schwartz D.C."/>
            <person name="Town C.D."/>
        </authorList>
    </citation>
    <scope>GENOME REANNOTATION</scope>
    <source>
        <strain evidence="23">A17</strain>
        <strain evidence="24 25">cv. Jemalong A17</strain>
    </source>
</reference>
<feature type="compositionally biased region" description="Low complexity" evidence="16">
    <location>
        <begin position="796"/>
        <end position="805"/>
    </location>
</feature>
<dbReference type="CDD" id="cd01098">
    <property type="entry name" value="PAN_AP_plant"/>
    <property type="match status" value="1"/>
</dbReference>
<evidence type="ECO:0000256" key="13">
    <source>
        <dbReference type="PIRNR" id="PIRNR000641"/>
    </source>
</evidence>
<comment type="caution">
    <text evidence="14">Lacks conserved residue(s) required for the propagation of feature annotation.</text>
</comment>
<evidence type="ECO:0000256" key="18">
    <source>
        <dbReference type="SAM" id="SignalP"/>
    </source>
</evidence>
<dbReference type="FunFam" id="1.10.510.10:FF:000060">
    <property type="entry name" value="G-type lectin S-receptor-like serine/threonine-protein kinase"/>
    <property type="match status" value="1"/>
</dbReference>
<dbReference type="InterPro" id="IPR036426">
    <property type="entry name" value="Bulb-type_lectin_dom_sf"/>
</dbReference>
<dbReference type="InterPro" id="IPR008271">
    <property type="entry name" value="Ser/Thr_kinase_AS"/>
</dbReference>
<feature type="transmembrane region" description="Helical" evidence="17">
    <location>
        <begin position="439"/>
        <end position="459"/>
    </location>
</feature>
<feature type="region of interest" description="Disordered" evidence="16">
    <location>
        <begin position="789"/>
        <end position="817"/>
    </location>
</feature>
<dbReference type="GO" id="GO:0005886">
    <property type="term" value="C:plasma membrane"/>
    <property type="evidence" value="ECO:0000318"/>
    <property type="project" value="GO_Central"/>
</dbReference>
<dbReference type="SMART" id="SM00108">
    <property type="entry name" value="B_lectin"/>
    <property type="match status" value="1"/>
</dbReference>
<evidence type="ECO:0000256" key="7">
    <source>
        <dbReference type="ARBA" id="ARBA00022777"/>
    </source>
</evidence>
<keyword evidence="17" id="KW-0812">Transmembrane</keyword>
<reference evidence="23 25" key="1">
    <citation type="journal article" date="2011" name="Nature">
        <title>The Medicago genome provides insight into the evolution of rhizobial symbioses.</title>
        <authorList>
            <person name="Young N.D."/>
            <person name="Debelle F."/>
            <person name="Oldroyd G.E."/>
            <person name="Geurts R."/>
            <person name="Cannon S.B."/>
            <person name="Udvardi M.K."/>
            <person name="Benedito V.A."/>
            <person name="Mayer K.F."/>
            <person name="Gouzy J."/>
            <person name="Schoof H."/>
            <person name="Van de Peer Y."/>
            <person name="Proost S."/>
            <person name="Cook D.R."/>
            <person name="Meyers B.C."/>
            <person name="Spannagl M."/>
            <person name="Cheung F."/>
            <person name="De Mita S."/>
            <person name="Krishnakumar V."/>
            <person name="Gundlach H."/>
            <person name="Zhou S."/>
            <person name="Mudge J."/>
            <person name="Bharti A.K."/>
            <person name="Murray J.D."/>
            <person name="Naoumkina M.A."/>
            <person name="Rosen B."/>
            <person name="Silverstein K.A."/>
            <person name="Tang H."/>
            <person name="Rombauts S."/>
            <person name="Zhao P.X."/>
            <person name="Zhou P."/>
            <person name="Barbe V."/>
            <person name="Bardou P."/>
            <person name="Bechner M."/>
            <person name="Bellec A."/>
            <person name="Berger A."/>
            <person name="Berges H."/>
            <person name="Bidwell S."/>
            <person name="Bisseling T."/>
            <person name="Choisne N."/>
            <person name="Couloux A."/>
            <person name="Denny R."/>
            <person name="Deshpande S."/>
            <person name="Dai X."/>
            <person name="Doyle J.J."/>
            <person name="Dudez A.M."/>
            <person name="Farmer A.D."/>
            <person name="Fouteau S."/>
            <person name="Franken C."/>
            <person name="Gibelin C."/>
            <person name="Gish J."/>
            <person name="Goldstein S."/>
            <person name="Gonzalez A.J."/>
            <person name="Green P.J."/>
            <person name="Hallab A."/>
            <person name="Hartog M."/>
            <person name="Hua A."/>
            <person name="Humphray S.J."/>
            <person name="Jeong D.H."/>
            <person name="Jing Y."/>
            <person name="Jocker A."/>
            <person name="Kenton S.M."/>
            <person name="Kim D.J."/>
            <person name="Klee K."/>
            <person name="Lai H."/>
            <person name="Lang C."/>
            <person name="Lin S."/>
            <person name="Macmil S.L."/>
            <person name="Magdelenat G."/>
            <person name="Matthews L."/>
            <person name="McCorrison J."/>
            <person name="Monaghan E.L."/>
            <person name="Mun J.H."/>
            <person name="Najar F.Z."/>
            <person name="Nicholson C."/>
            <person name="Noirot C."/>
            <person name="O'Bleness M."/>
            <person name="Paule C.R."/>
            <person name="Poulain J."/>
            <person name="Prion F."/>
            <person name="Qin B."/>
            <person name="Qu C."/>
            <person name="Retzel E.F."/>
            <person name="Riddle C."/>
            <person name="Sallet E."/>
            <person name="Samain S."/>
            <person name="Samson N."/>
            <person name="Sanders I."/>
            <person name="Saurat O."/>
            <person name="Scarpelli C."/>
            <person name="Schiex T."/>
            <person name="Segurens B."/>
            <person name="Severin A.J."/>
            <person name="Sherrier D.J."/>
            <person name="Shi R."/>
            <person name="Sims S."/>
            <person name="Singer S.R."/>
            <person name="Sinharoy S."/>
            <person name="Sterck L."/>
            <person name="Viollet A."/>
            <person name="Wang B.B."/>
            <person name="Wang K."/>
            <person name="Wang M."/>
            <person name="Wang X."/>
            <person name="Warfsmann J."/>
            <person name="Weissenbach J."/>
            <person name="White D.D."/>
            <person name="White J.D."/>
            <person name="Wiley G.B."/>
            <person name="Wincker P."/>
            <person name="Xing Y."/>
            <person name="Yang L."/>
            <person name="Yao Z."/>
            <person name="Ying F."/>
            <person name="Zhai J."/>
            <person name="Zhou L."/>
            <person name="Zuber A."/>
            <person name="Denarie J."/>
            <person name="Dixon R.A."/>
            <person name="May G.D."/>
            <person name="Schwartz D.C."/>
            <person name="Rogers J."/>
            <person name="Quetier F."/>
            <person name="Town C.D."/>
            <person name="Roe B.A."/>
        </authorList>
    </citation>
    <scope>NUCLEOTIDE SEQUENCE [LARGE SCALE GENOMIC DNA]</scope>
    <source>
        <strain evidence="23">A17</strain>
        <strain evidence="24 25">cv. Jemalong A17</strain>
    </source>
</reference>
<dbReference type="GO" id="GO:0005524">
    <property type="term" value="F:ATP binding"/>
    <property type="evidence" value="ECO:0007669"/>
    <property type="project" value="UniProtKB-UniRule"/>
</dbReference>
<sequence length="817" mass="92235">MSFITYILFALSLIVSNSIASDDTSSIITQSQSISDGETIGSPKGLFELGFFSITNPNKRYLGIRFKNIPTQNVVWVANGGKPINDSSATLKLNSSGSLVLTHNNDIVWFTNSSTNVQKPVAQLLDTGNLVVKDSVTETYLWQSFDYPSNTLLSGMKLGWDRKKKLNRRLTAWKSDDDPTPGDFSWGVVLNPYPEIYMMKEEQKYYRFGPWNGLRFSGRPDMKPNNVYNYNFICNKEEVYYTWNIKDSSLISKVVLNQTSYERPRYIWSKDDELWMLYSKIPADYCDHYGLCGVNGYCSSTNSPTCECLKGFKPKFPEKWNSMDWSQGCVRNHPLNCTNDGFVSVANLKVPDTTYTLVDESIGLDQCRGKCLNNCSCMAYTNTNISGAGSGCVMWFGDLIDIKLIPVGGQGLYIRMPASELDKANNNTEDEHRTNSRKIVVITVSAALGMLLLAIYFFYRLRRSIVGKLKTKGNFERHMDDLDLPLLDLSTIITATDNFSEKNKIGEGGFGTVYLGKLGSGLEIAIKRLSQGSRQGTREFINEVKLIANVQHRNLVKLIGCCIEREEKMLVYEYMANGSLDYFIFDRTKSKLLDWPKRFHIICGIARGLMYLHQDSRLRIVHRDLKTGNVLLDDTLNPKISDFGLARTFGGNQIEGNTDRIVGTYGYMAPEYAIDGQFSVKSDVFSFGILLLEIISGKKNRECYIKKQTLNLVAYAWTLWKQGRALQIIDSNIVDSCIVSEVSRCIHIGLLCVQQYPEDRPTMADVILMLGSEMMTLDEPKEPGFIMRKESVEKNSSSSGRDTSSNYEMTMSSFIAR</sequence>